<sequence length="297" mass="33617">MPHTSRKKKVPHKKRQEVVDDDGWTRVTSTNTARPVTHHTNATTNGSVVTSQHGNDGAVAGNGSVTSRPMKPAKGITVEAMRAQYDKVEAKWLESDLCRTLRDNLRRRIEETPDADGRTQQISNCVIFGSGSFCGDELHWIDRHESAYYQIAAFKTMVDTIEQVQGRRPACYAQEPCYNDLDGEFLASVNVTRIDHPKGFELLDRNSVAYSPAAERNVELEIILHDPRIWLHRSLDHIRPSNRPVRDEGLAHQDPVGLFVETHEFLQLPALDVKNFPFHGSMLWWRKDGAGEEEINS</sequence>
<evidence type="ECO:0000256" key="1">
    <source>
        <dbReference type="SAM" id="MobiDB-lite"/>
    </source>
</evidence>
<reference evidence="3" key="1">
    <citation type="submission" date="2023-01" db="EMBL/GenBank/DDBJ databases">
        <title>Exophiala dermititidis isolated from Cystic Fibrosis Patient.</title>
        <authorList>
            <person name="Kurbessoian T."/>
            <person name="Crocker A."/>
            <person name="Murante D."/>
            <person name="Hogan D.A."/>
            <person name="Stajich J.E."/>
        </authorList>
    </citation>
    <scope>NUCLEOTIDE SEQUENCE</scope>
    <source>
        <strain evidence="3">Ex8</strain>
    </source>
</reference>
<feature type="region of interest" description="Disordered" evidence="1">
    <location>
        <begin position="1"/>
        <end position="20"/>
    </location>
</feature>
<dbReference type="Proteomes" id="UP001161757">
    <property type="component" value="Unassembled WGS sequence"/>
</dbReference>
<feature type="domain" description="SRR1-like" evidence="2">
    <location>
        <begin position="108"/>
        <end position="241"/>
    </location>
</feature>
<evidence type="ECO:0000313" key="4">
    <source>
        <dbReference type="Proteomes" id="UP001161757"/>
    </source>
</evidence>
<dbReference type="EMBL" id="JAJGCB010000001">
    <property type="protein sequence ID" value="KAJ8995472.1"/>
    <property type="molecule type" value="Genomic_DNA"/>
</dbReference>
<dbReference type="PANTHER" id="PTHR42080:SF1">
    <property type="entry name" value="SRR1-LIKE DOMAIN-CONTAINING PROTEIN"/>
    <property type="match status" value="1"/>
</dbReference>
<dbReference type="AlphaFoldDB" id="A0AAN6F4P6"/>
<dbReference type="PANTHER" id="PTHR42080">
    <property type="entry name" value="SRR1 DOMAIN-CONTAINING PROTEIN"/>
    <property type="match status" value="1"/>
</dbReference>
<organism evidence="3 4">
    <name type="scientific">Exophiala dermatitidis</name>
    <name type="common">Black yeast-like fungus</name>
    <name type="synonym">Wangiella dermatitidis</name>
    <dbReference type="NCBI Taxonomy" id="5970"/>
    <lineage>
        <taxon>Eukaryota</taxon>
        <taxon>Fungi</taxon>
        <taxon>Dikarya</taxon>
        <taxon>Ascomycota</taxon>
        <taxon>Pezizomycotina</taxon>
        <taxon>Eurotiomycetes</taxon>
        <taxon>Chaetothyriomycetidae</taxon>
        <taxon>Chaetothyriales</taxon>
        <taxon>Herpotrichiellaceae</taxon>
        <taxon>Exophiala</taxon>
    </lineage>
</organism>
<feature type="compositionally biased region" description="Basic residues" evidence="1">
    <location>
        <begin position="1"/>
        <end position="15"/>
    </location>
</feature>
<dbReference type="Pfam" id="PF07985">
    <property type="entry name" value="SRR1"/>
    <property type="match status" value="1"/>
</dbReference>
<feature type="compositionally biased region" description="Polar residues" evidence="1">
    <location>
        <begin position="27"/>
        <end position="54"/>
    </location>
</feature>
<evidence type="ECO:0000313" key="3">
    <source>
        <dbReference type="EMBL" id="KAJ8995472.1"/>
    </source>
</evidence>
<feature type="region of interest" description="Disordered" evidence="1">
    <location>
        <begin position="27"/>
        <end position="70"/>
    </location>
</feature>
<accession>A0AAN6F4P6</accession>
<dbReference type="InterPro" id="IPR012942">
    <property type="entry name" value="SRR1-like"/>
</dbReference>
<name>A0AAN6F4P6_EXODE</name>
<evidence type="ECO:0000259" key="2">
    <source>
        <dbReference type="Pfam" id="PF07985"/>
    </source>
</evidence>
<protein>
    <recommendedName>
        <fullName evidence="2">SRR1-like domain-containing protein</fullName>
    </recommendedName>
</protein>
<proteinExistence type="predicted"/>
<comment type="caution">
    <text evidence="3">The sequence shown here is derived from an EMBL/GenBank/DDBJ whole genome shotgun (WGS) entry which is preliminary data.</text>
</comment>
<gene>
    <name evidence="3" type="ORF">HRR80_000243</name>
</gene>